<accession>A0A344LIX6</accession>
<evidence type="ECO:0000313" key="2">
    <source>
        <dbReference type="EMBL" id="AXB48000.1"/>
    </source>
</evidence>
<proteinExistence type="predicted"/>
<feature type="domain" description="Methyltransferase type 12" evidence="1">
    <location>
        <begin position="48"/>
        <end position="136"/>
    </location>
</feature>
<dbReference type="Gene3D" id="3.40.50.150">
    <property type="entry name" value="Vaccinia Virus protein VP39"/>
    <property type="match status" value="1"/>
</dbReference>
<dbReference type="PANTHER" id="PTHR43591:SF24">
    <property type="entry name" value="2-METHOXY-6-POLYPRENYL-1,4-BENZOQUINOL METHYLASE, MITOCHONDRIAL"/>
    <property type="match status" value="1"/>
</dbReference>
<dbReference type="AlphaFoldDB" id="A0A344LIX6"/>
<dbReference type="GO" id="GO:0008168">
    <property type="term" value="F:methyltransferase activity"/>
    <property type="evidence" value="ECO:0007669"/>
    <property type="project" value="UniProtKB-KW"/>
</dbReference>
<dbReference type="CDD" id="cd02440">
    <property type="entry name" value="AdoMet_MTases"/>
    <property type="match status" value="1"/>
</dbReference>
<evidence type="ECO:0000259" key="1">
    <source>
        <dbReference type="Pfam" id="PF08242"/>
    </source>
</evidence>
<keyword evidence="2" id="KW-0489">Methyltransferase</keyword>
<dbReference type="EMBL" id="CP015163">
    <property type="protein sequence ID" value="AXB48000.1"/>
    <property type="molecule type" value="Genomic_DNA"/>
</dbReference>
<evidence type="ECO:0000313" key="3">
    <source>
        <dbReference type="Proteomes" id="UP000250434"/>
    </source>
</evidence>
<dbReference type="SUPFAM" id="SSF53335">
    <property type="entry name" value="S-adenosyl-L-methionine-dependent methyltransferases"/>
    <property type="match status" value="1"/>
</dbReference>
<reference evidence="2 3" key="1">
    <citation type="submission" date="2016-04" db="EMBL/GenBank/DDBJ databases">
        <title>Complete genome sequence and analysis of deep-sea sediment isolate, Amycolatopsis sp. WP1.</title>
        <authorList>
            <person name="Wang H."/>
            <person name="Chen S."/>
            <person name="Wu Q."/>
        </authorList>
    </citation>
    <scope>NUCLEOTIDE SEQUENCE [LARGE SCALE GENOMIC DNA]</scope>
    <source>
        <strain evidence="2 3">WP1</strain>
    </source>
</reference>
<name>A0A344LIX6_9PSEU</name>
<dbReference type="Proteomes" id="UP000250434">
    <property type="component" value="Chromosome"/>
</dbReference>
<dbReference type="OrthoDB" id="3469983at2"/>
<dbReference type="InterPro" id="IPR029063">
    <property type="entry name" value="SAM-dependent_MTases_sf"/>
</dbReference>
<dbReference type="KEGG" id="aab:A4R43_40765"/>
<dbReference type="Pfam" id="PF08242">
    <property type="entry name" value="Methyltransf_12"/>
    <property type="match status" value="1"/>
</dbReference>
<keyword evidence="3" id="KW-1185">Reference proteome</keyword>
<keyword evidence="2" id="KW-0808">Transferase</keyword>
<sequence>MDVTTPPYVFGERADARREQARCLSAAYDPLTIEGLVATGVGDGWRCLELGAGGGSIARWLAERTAPSGWVLATDLRPDEEVQAPGLSWARHDVVTDPLPPSTFDLVHARLVLRHLPQRQSVLTKLAESLVPGGWLQLDEFDTSYGHCLRASTSDAAALYQRFLDAVATVMNRAGADRTWGRRAAAALTEAGFTEVGVRPSLEVWTADSPGLRLLVHHTDHLRDELLAAGLTERQLGEVRAVMTDPRFLAVSCPMYVVHGRRR</sequence>
<dbReference type="RefSeq" id="WP_113697069.1">
    <property type="nucleotide sequence ID" value="NZ_CP015163.1"/>
</dbReference>
<protein>
    <submittedName>
        <fullName evidence="2">SAM-dependent methyltransferase</fullName>
    </submittedName>
</protein>
<dbReference type="GO" id="GO:0032259">
    <property type="term" value="P:methylation"/>
    <property type="evidence" value="ECO:0007669"/>
    <property type="project" value="UniProtKB-KW"/>
</dbReference>
<organism evidence="2 3">
    <name type="scientific">Amycolatopsis albispora</name>
    <dbReference type="NCBI Taxonomy" id="1804986"/>
    <lineage>
        <taxon>Bacteria</taxon>
        <taxon>Bacillati</taxon>
        <taxon>Actinomycetota</taxon>
        <taxon>Actinomycetes</taxon>
        <taxon>Pseudonocardiales</taxon>
        <taxon>Pseudonocardiaceae</taxon>
        <taxon>Amycolatopsis</taxon>
    </lineage>
</organism>
<dbReference type="InterPro" id="IPR013217">
    <property type="entry name" value="Methyltransf_12"/>
</dbReference>
<dbReference type="PANTHER" id="PTHR43591">
    <property type="entry name" value="METHYLTRANSFERASE"/>
    <property type="match status" value="1"/>
</dbReference>
<gene>
    <name evidence="2" type="ORF">A4R43_40765</name>
</gene>